<reference evidence="2 3" key="1">
    <citation type="submission" date="2017-11" db="EMBL/GenBank/DDBJ databases">
        <authorList>
            <person name="Han C.G."/>
        </authorList>
    </citation>
    <scope>NUCLEOTIDE SEQUENCE [LARGE SCALE GENOMIC DNA]</scope>
    <source>
        <strain evidence="2 3">A5</strain>
    </source>
</reference>
<dbReference type="InterPro" id="IPR023090">
    <property type="entry name" value="UPF0702_alpha/beta_dom_sf"/>
</dbReference>
<sequence length="47" mass="5416">EKIKLFNISVDDILLAARQHHGIYELKAIKFAILERNGQISIIPEKE</sequence>
<dbReference type="EMBL" id="PICB01001100">
    <property type="protein sequence ID" value="PLP43151.1"/>
    <property type="molecule type" value="Genomic_DNA"/>
</dbReference>
<feature type="domain" description="YetF C-terminal" evidence="1">
    <location>
        <begin position="2"/>
        <end position="47"/>
    </location>
</feature>
<evidence type="ECO:0000259" key="1">
    <source>
        <dbReference type="Pfam" id="PF04239"/>
    </source>
</evidence>
<proteinExistence type="predicted"/>
<gene>
    <name evidence="2" type="ORF">CWM98_19365</name>
</gene>
<comment type="caution">
    <text evidence="2">The sequence shown here is derived from an EMBL/GenBank/DDBJ whole genome shotgun (WGS) entry which is preliminary data.</text>
</comment>
<accession>A0A2N5ADB7</accession>
<feature type="non-terminal residue" evidence="2">
    <location>
        <position position="1"/>
    </location>
</feature>
<evidence type="ECO:0000313" key="3">
    <source>
        <dbReference type="Proteomes" id="UP000234473"/>
    </source>
</evidence>
<dbReference type="Gene3D" id="3.30.240.20">
    <property type="entry name" value="bsu07140 like domains"/>
    <property type="match status" value="1"/>
</dbReference>
<dbReference type="InterPro" id="IPR007353">
    <property type="entry name" value="DUF421"/>
</dbReference>
<evidence type="ECO:0000313" key="2">
    <source>
        <dbReference type="EMBL" id="PLP43151.1"/>
    </source>
</evidence>
<name>A0A2N5ADB7_KLEVA</name>
<protein>
    <recommendedName>
        <fullName evidence="1">YetF C-terminal domain-containing protein</fullName>
    </recommendedName>
</protein>
<reference evidence="2 3" key="2">
    <citation type="submission" date="2018-01" db="EMBL/GenBank/DDBJ databases">
        <title>Genomic study of Klebsiella pneumoniae.</title>
        <authorList>
            <person name="Yang Y."/>
            <person name="Bicalho R."/>
        </authorList>
    </citation>
    <scope>NUCLEOTIDE SEQUENCE [LARGE SCALE GENOMIC DNA]</scope>
    <source>
        <strain evidence="2 3">A5</strain>
    </source>
</reference>
<dbReference type="Pfam" id="PF04239">
    <property type="entry name" value="DUF421"/>
    <property type="match status" value="1"/>
</dbReference>
<dbReference type="Proteomes" id="UP000234473">
    <property type="component" value="Unassembled WGS sequence"/>
</dbReference>
<dbReference type="AlphaFoldDB" id="A0A2N5ADB7"/>
<organism evidence="2 3">
    <name type="scientific">Klebsiella variicola</name>
    <dbReference type="NCBI Taxonomy" id="244366"/>
    <lineage>
        <taxon>Bacteria</taxon>
        <taxon>Pseudomonadati</taxon>
        <taxon>Pseudomonadota</taxon>
        <taxon>Gammaproteobacteria</taxon>
        <taxon>Enterobacterales</taxon>
        <taxon>Enterobacteriaceae</taxon>
        <taxon>Klebsiella/Raoultella group</taxon>
        <taxon>Klebsiella</taxon>
        <taxon>Klebsiella pneumoniae complex</taxon>
    </lineage>
</organism>